<dbReference type="RefSeq" id="WP_094821190.1">
    <property type="nucleotide sequence ID" value="NZ_NEVO01000007.1"/>
</dbReference>
<dbReference type="Gene3D" id="3.40.50.10320">
    <property type="entry name" value="LmbE-like"/>
    <property type="match status" value="1"/>
</dbReference>
<dbReference type="SUPFAM" id="SSF102588">
    <property type="entry name" value="LmbE-like"/>
    <property type="match status" value="1"/>
</dbReference>
<evidence type="ECO:0008006" key="3">
    <source>
        <dbReference type="Google" id="ProtNLM"/>
    </source>
</evidence>
<evidence type="ECO:0000313" key="2">
    <source>
        <dbReference type="Proteomes" id="UP000216885"/>
    </source>
</evidence>
<organism evidence="1 2">
    <name type="scientific">Bordetella genomosp. 4</name>
    <dbReference type="NCBI Taxonomy" id="463044"/>
    <lineage>
        <taxon>Bacteria</taxon>
        <taxon>Pseudomonadati</taxon>
        <taxon>Pseudomonadota</taxon>
        <taxon>Betaproteobacteria</taxon>
        <taxon>Burkholderiales</taxon>
        <taxon>Alcaligenaceae</taxon>
        <taxon>Bordetella</taxon>
    </lineage>
</organism>
<dbReference type="InterPro" id="IPR024078">
    <property type="entry name" value="LmbE-like_dom_sf"/>
</dbReference>
<comment type="caution">
    <text evidence="1">The sequence shown here is derived from an EMBL/GenBank/DDBJ whole genome shotgun (WGS) entry which is preliminary data.</text>
</comment>
<reference evidence="1 2" key="1">
    <citation type="submission" date="2017-05" db="EMBL/GenBank/DDBJ databases">
        <title>Complete and WGS of Bordetella genogroups.</title>
        <authorList>
            <person name="Spilker T."/>
            <person name="LiPuma J."/>
        </authorList>
    </citation>
    <scope>NUCLEOTIDE SEQUENCE [LARGE SCALE GENOMIC DNA]</scope>
    <source>
        <strain evidence="1 2">AU9919</strain>
    </source>
</reference>
<dbReference type="Pfam" id="PF02585">
    <property type="entry name" value="PIG-L"/>
    <property type="match status" value="1"/>
</dbReference>
<dbReference type="OrthoDB" id="116799at2"/>
<name>A0A261U2D3_9BORD</name>
<dbReference type="AlphaFoldDB" id="A0A261U2D3"/>
<dbReference type="Proteomes" id="UP000216885">
    <property type="component" value="Unassembled WGS sequence"/>
</dbReference>
<proteinExistence type="predicted"/>
<protein>
    <recommendedName>
        <fullName evidence="3">PIG-L family deacetylase</fullName>
    </recommendedName>
</protein>
<evidence type="ECO:0000313" key="1">
    <source>
        <dbReference type="EMBL" id="OZI56124.1"/>
    </source>
</evidence>
<sequence>MLTRERNALVVVSPHLDDGVFSCGDLLARSRLSTVITVCTGLPEDPARLTSWDQRCGFPTARAALKGRLEENREALRLLGSDGVELGLPDSQYVHNWQPFIPLLRESLKNALARLHPRQVVMPLGLFHEDHIRVSDILLSLLYLFPGAVWMAYEDVPYRARPDAVPQRLSVIRQRGIETSRVPTPCRSDRKSRAVCAYGSQLRGFGACPDDLARPEGYWRLTPSGDGP</sequence>
<keyword evidence="2" id="KW-1185">Reference proteome</keyword>
<accession>A0A261U2D3</accession>
<dbReference type="InterPro" id="IPR003737">
    <property type="entry name" value="GlcNAc_PI_deacetylase-related"/>
</dbReference>
<dbReference type="EMBL" id="NEVQ01000013">
    <property type="protein sequence ID" value="OZI56124.1"/>
    <property type="molecule type" value="Genomic_DNA"/>
</dbReference>
<gene>
    <name evidence="1" type="ORF">CAL20_11795</name>
</gene>